<keyword evidence="3" id="KW-0282">Flagellum</keyword>
<feature type="coiled-coil region" evidence="1">
    <location>
        <begin position="23"/>
        <end position="127"/>
    </location>
</feature>
<dbReference type="AlphaFoldDB" id="A0A3B0Z331"/>
<dbReference type="PROSITE" id="PS51257">
    <property type="entry name" value="PROKAR_LIPOPROTEIN"/>
    <property type="match status" value="1"/>
</dbReference>
<protein>
    <submittedName>
        <fullName evidence="3">Flagellar motor rotation protein MotB</fullName>
    </submittedName>
</protein>
<dbReference type="Gene3D" id="1.10.287.1490">
    <property type="match status" value="1"/>
</dbReference>
<dbReference type="CDD" id="cd07185">
    <property type="entry name" value="OmpA_C-like"/>
    <property type="match status" value="1"/>
</dbReference>
<evidence type="ECO:0000256" key="1">
    <source>
        <dbReference type="SAM" id="Coils"/>
    </source>
</evidence>
<keyword evidence="1" id="KW-0175">Coiled coil</keyword>
<organism evidence="3">
    <name type="scientific">hydrothermal vent metagenome</name>
    <dbReference type="NCBI Taxonomy" id="652676"/>
    <lineage>
        <taxon>unclassified sequences</taxon>
        <taxon>metagenomes</taxon>
        <taxon>ecological metagenomes</taxon>
    </lineage>
</organism>
<dbReference type="InterPro" id="IPR006665">
    <property type="entry name" value="OmpA-like"/>
</dbReference>
<dbReference type="InterPro" id="IPR036737">
    <property type="entry name" value="OmpA-like_sf"/>
</dbReference>
<dbReference type="Pfam" id="PF00691">
    <property type="entry name" value="OmpA"/>
    <property type="match status" value="1"/>
</dbReference>
<dbReference type="PROSITE" id="PS51123">
    <property type="entry name" value="OMPA_2"/>
    <property type="match status" value="1"/>
</dbReference>
<keyword evidence="3" id="KW-0969">Cilium</keyword>
<reference evidence="3" key="1">
    <citation type="submission" date="2018-06" db="EMBL/GenBank/DDBJ databases">
        <authorList>
            <person name="Zhirakovskaya E."/>
        </authorList>
    </citation>
    <scope>NUCLEOTIDE SEQUENCE</scope>
</reference>
<dbReference type="EMBL" id="UOFO01000086">
    <property type="protein sequence ID" value="VAW86081.1"/>
    <property type="molecule type" value="Genomic_DNA"/>
</dbReference>
<gene>
    <name evidence="3" type="ORF">MNBD_GAMMA16-1694</name>
</gene>
<keyword evidence="3" id="KW-0966">Cell projection</keyword>
<dbReference type="PANTHER" id="PTHR30329">
    <property type="entry name" value="STATOR ELEMENT OF FLAGELLAR MOTOR COMPLEX"/>
    <property type="match status" value="1"/>
</dbReference>
<dbReference type="Gene3D" id="3.30.1330.60">
    <property type="entry name" value="OmpA-like domain"/>
    <property type="match status" value="1"/>
</dbReference>
<proteinExistence type="predicted"/>
<sequence>MKVGILTIVSVILLSACVSSGKFENALAEKDAMRQSLEKAQNEIGRNKEQIESTTQALNAANIQNAIAQDEIDNNQQQLTITEQELAAANIQVTAAESELSKLEARKQALQQELSESQSKMVTLSNIEAETKRRNEIYAEFVNRLQVMIDGGQLTVSIEQGRIVINLPNNVLFNSGRAHLNPEGKEALAHIAEVLGQFSDRRFQIEGHTDNKPINSARFPSNWELSTSRALTVVHLLTGMNVAPENISAAGFGEFRPRADNEVEEGRKLNRRIEIIMLPNLDILSSELPKVAL</sequence>
<evidence type="ECO:0000259" key="2">
    <source>
        <dbReference type="PROSITE" id="PS51123"/>
    </source>
</evidence>
<accession>A0A3B0Z331</accession>
<evidence type="ECO:0000313" key="3">
    <source>
        <dbReference type="EMBL" id="VAW86081.1"/>
    </source>
</evidence>
<name>A0A3B0Z331_9ZZZZ</name>
<dbReference type="SUPFAM" id="SSF57997">
    <property type="entry name" value="Tropomyosin"/>
    <property type="match status" value="1"/>
</dbReference>
<feature type="domain" description="OmpA-like" evidence="2">
    <location>
        <begin position="160"/>
        <end position="281"/>
    </location>
</feature>
<dbReference type="SUPFAM" id="SSF103088">
    <property type="entry name" value="OmpA-like"/>
    <property type="match status" value="1"/>
</dbReference>
<dbReference type="InterPro" id="IPR050330">
    <property type="entry name" value="Bact_OuterMem_StrucFunc"/>
</dbReference>
<dbReference type="PANTHER" id="PTHR30329:SF21">
    <property type="entry name" value="LIPOPROTEIN YIAD-RELATED"/>
    <property type="match status" value="1"/>
</dbReference>